<accession>M1ZGC0</accession>
<dbReference type="AlphaFoldDB" id="M1ZGC0"/>
<reference evidence="1 2" key="1">
    <citation type="submission" date="2016-11" db="EMBL/GenBank/DDBJ databases">
        <authorList>
            <person name="Manzoor S."/>
        </authorList>
    </citation>
    <scope>NUCLEOTIDE SEQUENCE [LARGE SCALE GENOMIC DNA]</scope>
    <source>
        <strain evidence="1">Clostridium ultunense strain Esp</strain>
    </source>
</reference>
<dbReference type="EMBL" id="LT669839">
    <property type="protein sequence ID" value="SHD77631.1"/>
    <property type="molecule type" value="Genomic_DNA"/>
</dbReference>
<dbReference type="PANTHER" id="PTHR35788">
    <property type="entry name" value="EXPORTED PROTEIN-RELATED"/>
    <property type="match status" value="1"/>
</dbReference>
<proteinExistence type="predicted"/>
<dbReference type="InterPro" id="IPR052913">
    <property type="entry name" value="Glycopeptide_resist_protein"/>
</dbReference>
<dbReference type="HOGENOM" id="CLU_075501_0_0_9"/>
<evidence type="ECO:0000313" key="1">
    <source>
        <dbReference type="EMBL" id="SHD77631.1"/>
    </source>
</evidence>
<dbReference type="InterPro" id="IPR007391">
    <property type="entry name" value="Vancomycin_resist_VanW"/>
</dbReference>
<dbReference type="Pfam" id="PF04294">
    <property type="entry name" value="VanW"/>
    <property type="match status" value="1"/>
</dbReference>
<evidence type="ECO:0000313" key="2">
    <source>
        <dbReference type="Proteomes" id="UP000245423"/>
    </source>
</evidence>
<dbReference type="Proteomes" id="UP000245423">
    <property type="component" value="Chromosome 1"/>
</dbReference>
<dbReference type="RefSeq" id="WP_005588182.1">
    <property type="nucleotide sequence ID" value="NZ_LT669839.1"/>
</dbReference>
<name>M1ZGC0_9FIRM</name>
<organism evidence="1 2">
    <name type="scientific">[Clostridium] ultunense Esp</name>
    <dbReference type="NCBI Taxonomy" id="1288971"/>
    <lineage>
        <taxon>Bacteria</taxon>
        <taxon>Bacillati</taxon>
        <taxon>Bacillota</taxon>
        <taxon>Tissierellia</taxon>
        <taxon>Tissierellales</taxon>
        <taxon>Tepidimicrobiaceae</taxon>
        <taxon>Schnuerera</taxon>
    </lineage>
</organism>
<keyword evidence="2" id="KW-1185">Reference proteome</keyword>
<protein>
    <submittedName>
        <fullName evidence="1">VanW family protein</fullName>
    </submittedName>
</protein>
<gene>
    <name evidence="1" type="ORF">CUESP1_2277</name>
</gene>
<sequence length="308" mass="34772">MSKDKISTFVANLAMLLALESYSPEKAEANLDVKEDCIEIQIDETEKEDVKIDTPDISGPVNNLPWTEDEEFLEAQKNHNTPVLMAAYCAVLIDPLPGEEYNVKLASKSLKGIVLSTEEIFSQNQLIGPYTKERGYRKGASFAGPNIVESEGGGVCKIASTLYNVAILSDLETIERHNHSMPVNYVPYGQDATVAYGYKDFRFKNHKDFAILIWSEIVGNRLYIGFYGQERPPRVEWEHDIKKKVKAPIHYKNNPNLEKGEEKIILRGIDGATVESRVKIQYEDGTTKIKNLGISRYLPLPYVIEVNR</sequence>
<dbReference type="PANTHER" id="PTHR35788:SF1">
    <property type="entry name" value="EXPORTED PROTEIN"/>
    <property type="match status" value="1"/>
</dbReference>